<reference evidence="2" key="2">
    <citation type="submission" date="2025-09" db="UniProtKB">
        <authorList>
            <consortium name="Ensembl"/>
        </authorList>
    </citation>
    <scope>IDENTIFICATION</scope>
</reference>
<keyword evidence="3" id="KW-1185">Reference proteome</keyword>
<dbReference type="AlphaFoldDB" id="A0A8C5U853"/>
<feature type="transmembrane region" description="Helical" evidence="1">
    <location>
        <begin position="58"/>
        <end position="79"/>
    </location>
</feature>
<dbReference type="Ensembl" id="ENSMCST00000018349.1">
    <property type="protein sequence ID" value="ENSMCSP00000017892.1"/>
    <property type="gene ID" value="ENSMCSG00000012574.1"/>
</dbReference>
<name>A0A8C5U853_9PASS</name>
<keyword evidence="1" id="KW-0812">Transmembrane</keyword>
<reference evidence="2" key="1">
    <citation type="submission" date="2025-08" db="UniProtKB">
        <authorList>
            <consortium name="Ensembl"/>
        </authorList>
    </citation>
    <scope>IDENTIFICATION</scope>
</reference>
<keyword evidence="1" id="KW-0472">Membrane</keyword>
<evidence type="ECO:0000313" key="3">
    <source>
        <dbReference type="Proteomes" id="UP000694560"/>
    </source>
</evidence>
<organism evidence="2 3">
    <name type="scientific">Malurus cyaneus samueli</name>
    <dbReference type="NCBI Taxonomy" id="2593467"/>
    <lineage>
        <taxon>Eukaryota</taxon>
        <taxon>Metazoa</taxon>
        <taxon>Chordata</taxon>
        <taxon>Craniata</taxon>
        <taxon>Vertebrata</taxon>
        <taxon>Euteleostomi</taxon>
        <taxon>Archelosauria</taxon>
        <taxon>Archosauria</taxon>
        <taxon>Dinosauria</taxon>
        <taxon>Saurischia</taxon>
        <taxon>Theropoda</taxon>
        <taxon>Coelurosauria</taxon>
        <taxon>Aves</taxon>
        <taxon>Neognathae</taxon>
        <taxon>Neoaves</taxon>
        <taxon>Telluraves</taxon>
        <taxon>Australaves</taxon>
        <taxon>Passeriformes</taxon>
        <taxon>Meliphagoidea</taxon>
        <taxon>Maluridae</taxon>
        <taxon>Malurus</taxon>
    </lineage>
</organism>
<protein>
    <submittedName>
        <fullName evidence="2">Uncharacterized protein</fullName>
    </submittedName>
</protein>
<proteinExistence type="predicted"/>
<dbReference type="Proteomes" id="UP000694560">
    <property type="component" value="Unplaced"/>
</dbReference>
<evidence type="ECO:0000256" key="1">
    <source>
        <dbReference type="SAM" id="Phobius"/>
    </source>
</evidence>
<accession>A0A8C5U853</accession>
<keyword evidence="1" id="KW-1133">Transmembrane helix</keyword>
<sequence>MRRGKRQDCNSSQTSNNKKHVACLQVACVNLHKKEGSFVVIIYLFTLSSFVGNHSKIVFINLFFLLSYLNDIFPFSHLLSKHLNNLGIHNFMGPDELRSSLLNLEICYAKILMGEKELHKIRSGIHGESQMPVKGCKASVV</sequence>
<evidence type="ECO:0000313" key="2">
    <source>
        <dbReference type="Ensembl" id="ENSMCSP00000017892.1"/>
    </source>
</evidence>
<feature type="transmembrane region" description="Helical" evidence="1">
    <location>
        <begin position="36"/>
        <end position="52"/>
    </location>
</feature>